<dbReference type="FunFam" id="1.20.58.220:FF:000004">
    <property type="entry name" value="Phosphate-specific transport system accessory protein PhoU"/>
    <property type="match status" value="1"/>
</dbReference>
<keyword evidence="5 7" id="KW-0963">Cytoplasm</keyword>
<dbReference type="RefSeq" id="WP_154434108.1">
    <property type="nucleotide sequence ID" value="NZ_VUNC01000002.1"/>
</dbReference>
<evidence type="ECO:0000256" key="2">
    <source>
        <dbReference type="ARBA" id="ARBA00008107"/>
    </source>
</evidence>
<dbReference type="SUPFAM" id="SSF109755">
    <property type="entry name" value="PhoU-like"/>
    <property type="match status" value="1"/>
</dbReference>
<dbReference type="EMBL" id="VUNC01000002">
    <property type="protein sequence ID" value="MST72226.1"/>
    <property type="molecule type" value="Genomic_DNA"/>
</dbReference>
<feature type="domain" description="PhoU" evidence="8">
    <location>
        <begin position="122"/>
        <end position="206"/>
    </location>
</feature>
<dbReference type="AlphaFoldDB" id="A0A6N7XQH4"/>
<proteinExistence type="inferred from homology"/>
<keyword evidence="4 7" id="KW-0813">Transport</keyword>
<dbReference type="PANTHER" id="PTHR42930">
    <property type="entry name" value="PHOSPHATE-SPECIFIC TRANSPORT SYSTEM ACCESSORY PROTEIN PHOU"/>
    <property type="match status" value="1"/>
</dbReference>
<dbReference type="InterPro" id="IPR026022">
    <property type="entry name" value="PhoU_dom"/>
</dbReference>
<keyword evidence="6 7" id="KW-0592">Phosphate transport</keyword>
<evidence type="ECO:0000256" key="3">
    <source>
        <dbReference type="ARBA" id="ARBA00011738"/>
    </source>
</evidence>
<dbReference type="InterPro" id="IPR028366">
    <property type="entry name" value="PhoU"/>
</dbReference>
<dbReference type="PIRSF" id="PIRSF003107">
    <property type="entry name" value="PhoU"/>
    <property type="match status" value="1"/>
</dbReference>
<evidence type="ECO:0000313" key="10">
    <source>
        <dbReference type="Proteomes" id="UP000469325"/>
    </source>
</evidence>
<dbReference type="Pfam" id="PF01895">
    <property type="entry name" value="PhoU"/>
    <property type="match status" value="2"/>
</dbReference>
<dbReference type="GO" id="GO:0045936">
    <property type="term" value="P:negative regulation of phosphate metabolic process"/>
    <property type="evidence" value="ECO:0007669"/>
    <property type="project" value="InterPro"/>
</dbReference>
<dbReference type="GO" id="GO:0005737">
    <property type="term" value="C:cytoplasm"/>
    <property type="evidence" value="ECO:0007669"/>
    <property type="project" value="UniProtKB-SubCell"/>
</dbReference>
<protein>
    <recommendedName>
        <fullName evidence="7">Phosphate-specific transport system accessory protein PhoU</fullName>
    </recommendedName>
</protein>
<evidence type="ECO:0000313" key="9">
    <source>
        <dbReference type="EMBL" id="MST72226.1"/>
    </source>
</evidence>
<evidence type="ECO:0000256" key="4">
    <source>
        <dbReference type="ARBA" id="ARBA00022448"/>
    </source>
</evidence>
<evidence type="ECO:0000256" key="5">
    <source>
        <dbReference type="ARBA" id="ARBA00022490"/>
    </source>
</evidence>
<accession>A0A6N7XQH4</accession>
<dbReference type="Proteomes" id="UP000469325">
    <property type="component" value="Unassembled WGS sequence"/>
</dbReference>
<name>A0A6N7XQH4_9ACTN</name>
<dbReference type="PANTHER" id="PTHR42930:SF3">
    <property type="entry name" value="PHOSPHATE-SPECIFIC TRANSPORT SYSTEM ACCESSORY PROTEIN PHOU"/>
    <property type="match status" value="1"/>
</dbReference>
<gene>
    <name evidence="9" type="primary">phoU</name>
    <name evidence="9" type="ORF">FYJ68_03775</name>
</gene>
<organism evidence="9 10">
    <name type="scientific">Olsenella porci</name>
    <dbReference type="NCBI Taxonomy" id="2652279"/>
    <lineage>
        <taxon>Bacteria</taxon>
        <taxon>Bacillati</taxon>
        <taxon>Actinomycetota</taxon>
        <taxon>Coriobacteriia</taxon>
        <taxon>Coriobacteriales</taxon>
        <taxon>Atopobiaceae</taxon>
        <taxon>Olsenella</taxon>
    </lineage>
</organism>
<comment type="caution">
    <text evidence="9">The sequence shown here is derived from an EMBL/GenBank/DDBJ whole genome shotgun (WGS) entry which is preliminary data.</text>
</comment>
<dbReference type="NCBIfam" id="TIGR02135">
    <property type="entry name" value="phoU_full"/>
    <property type="match status" value="1"/>
</dbReference>
<keyword evidence="10" id="KW-1185">Reference proteome</keyword>
<comment type="subunit">
    <text evidence="3 7">Homodimer.</text>
</comment>
<evidence type="ECO:0000256" key="6">
    <source>
        <dbReference type="ARBA" id="ARBA00022592"/>
    </source>
</evidence>
<evidence type="ECO:0000256" key="1">
    <source>
        <dbReference type="ARBA" id="ARBA00004496"/>
    </source>
</evidence>
<reference evidence="9 10" key="1">
    <citation type="submission" date="2019-08" db="EMBL/GenBank/DDBJ databases">
        <title>In-depth cultivation of the pig gut microbiome towards novel bacterial diversity and tailored functional studies.</title>
        <authorList>
            <person name="Wylensek D."/>
            <person name="Hitch T.C.A."/>
            <person name="Clavel T."/>
        </authorList>
    </citation>
    <scope>NUCLEOTIDE SEQUENCE [LARGE SCALE GENOMIC DNA]</scope>
    <source>
        <strain evidence="9 10">CA-Schmier-601-WT-1</strain>
    </source>
</reference>
<dbReference type="Gene3D" id="1.20.58.220">
    <property type="entry name" value="Phosphate transport system protein phou homolog 2, domain 2"/>
    <property type="match status" value="1"/>
</dbReference>
<dbReference type="GO" id="GO:0006817">
    <property type="term" value="P:phosphate ion transport"/>
    <property type="evidence" value="ECO:0007669"/>
    <property type="project" value="UniProtKB-KW"/>
</dbReference>
<sequence>MITRSSYTKQLEQLDGHVKAISRAVVEDVRATGRALAEEDEEAASEVIDGHDVAIRLERSVEDSCMGLMLLQQPLARDLRLVTAAFRAITDLSRIEQMAYETALLAREMDIHKAHPLANDLLLMSNRAAAMVEAAMDSFETGDVAKAEDVFPMDDSLDDLYERVRGEVVDVLKSDSDAASEAPEVLTIAKYYERMGDHAQSLADWAIFRATGTYRGHAMGDKE</sequence>
<dbReference type="InterPro" id="IPR038078">
    <property type="entry name" value="PhoU-like_sf"/>
</dbReference>
<evidence type="ECO:0000259" key="8">
    <source>
        <dbReference type="Pfam" id="PF01895"/>
    </source>
</evidence>
<comment type="subcellular location">
    <subcellularLocation>
        <location evidence="1 7">Cytoplasm</location>
    </subcellularLocation>
</comment>
<feature type="domain" description="PhoU" evidence="8">
    <location>
        <begin position="23"/>
        <end position="95"/>
    </location>
</feature>
<comment type="function">
    <text evidence="7">Plays a role in the regulation of phosphate uptake.</text>
</comment>
<comment type="similarity">
    <text evidence="2 7">Belongs to the PhoU family.</text>
</comment>
<dbReference type="GO" id="GO:0030643">
    <property type="term" value="P:intracellular phosphate ion homeostasis"/>
    <property type="evidence" value="ECO:0007669"/>
    <property type="project" value="InterPro"/>
</dbReference>
<evidence type="ECO:0000256" key="7">
    <source>
        <dbReference type="PIRNR" id="PIRNR003107"/>
    </source>
</evidence>